<accession>A0ABS8AFF9</accession>
<proteinExistence type="predicted"/>
<evidence type="ECO:0000313" key="1">
    <source>
        <dbReference type="EMBL" id="MCB2378697.1"/>
    </source>
</evidence>
<keyword evidence="2" id="KW-1185">Reference proteome</keyword>
<organism evidence="1 2">
    <name type="scientific">Hymenobacter nitidus</name>
    <dbReference type="NCBI Taxonomy" id="2880929"/>
    <lineage>
        <taxon>Bacteria</taxon>
        <taxon>Pseudomonadati</taxon>
        <taxon>Bacteroidota</taxon>
        <taxon>Cytophagia</taxon>
        <taxon>Cytophagales</taxon>
        <taxon>Hymenobacteraceae</taxon>
        <taxon>Hymenobacter</taxon>
    </lineage>
</organism>
<dbReference type="Gene3D" id="2.80.10.50">
    <property type="match status" value="6"/>
</dbReference>
<dbReference type="NCBIfam" id="TIGR02608">
    <property type="entry name" value="delta_60_rpt"/>
    <property type="match status" value="7"/>
</dbReference>
<evidence type="ECO:0000313" key="2">
    <source>
        <dbReference type="Proteomes" id="UP001165297"/>
    </source>
</evidence>
<dbReference type="InterPro" id="IPR026444">
    <property type="entry name" value="Secre_tail"/>
</dbReference>
<comment type="caution">
    <text evidence="1">The sequence shown here is derived from an EMBL/GenBank/DDBJ whole genome shotgun (WGS) entry which is preliminary data.</text>
</comment>
<gene>
    <name evidence="1" type="ORF">LGH70_13935</name>
</gene>
<name>A0ABS8AFF9_9BACT</name>
<protein>
    <submittedName>
        <fullName evidence="1">T9SS type A sorting domain-containing protein</fullName>
    </submittedName>
</protein>
<sequence>MAQTVDPSFAPVNVQRTGVVTDALEQPDGKYLVSGTFGQINGTAATGLARLNADGSLDAAFTATAAGRARIEKVRLLPNGQVLAFANAVQVGGRTFNTVAKLNPDGTVAADFNAGTGTTAIIRSIAVQPDGKFLLCGSFATFNGVKSPGLVRLNANGSVDQAFSTALGNGFLVNGTGPSSQMGAVVVQPDGRILVGGTFSNYQGTGRAGLVRLQADGTLDTSFNPVLLTSASFPYPTIYALALDPRTNNIVVRGSRAALNSRDFVRLLPSGQLDNTFTSAIFPGCSSSENETLVVDNQGRITYQSCFAGTGAVGGNDYLFRMLPSGQLDTQFAVQRQLDGRIISLRALADGNILVGGEFQRYGTLRNVCLLRLNNQAQASATFRPVITQPGTINSLKVQPDGKVLAGGNFWLANGQSVGNLARFTADGTLDATFRGTGANGEITKVLVQPDGRIVVGGSFTTVDDRACALVGRLLPDGAADASFTTTVGVGSSLSSDPVLALAQLPDGSLLVGGNSATFNNITGPLHRLSAAGVADAAYNTALAGGPTYPGTLPVVYDLAVLADGKHYVAGSFSQFAGVPAPTMVRLNATGSRDNTFAFTLGENRASCVQPLPSGQVLVGGLNINGEYGRVARLSNGGALDPIFALTLSNVAINVLYSLPNGRILLGGSRIGSGSRGPVAMLEADGSPVAGFSTQNVLTPYETYVSTLAVQPNGALLVAGNFTHVGGVARPGLARLTSPAILSVSSQQLQARTHAWPVPAHDQLRLRLDAVAKPTTVELLDARGRSMMRQTVTTPELTLPLQHLAKGLYLLRVDYADGPVVRRVVVE</sequence>
<dbReference type="Proteomes" id="UP001165297">
    <property type="component" value="Unassembled WGS sequence"/>
</dbReference>
<dbReference type="RefSeq" id="WP_226186698.1">
    <property type="nucleotide sequence ID" value="NZ_JAJADQ010000007.1"/>
</dbReference>
<dbReference type="InterPro" id="IPR013431">
    <property type="entry name" value="Delta_60_rpt"/>
</dbReference>
<dbReference type="Pfam" id="PF17164">
    <property type="entry name" value="DUF5122"/>
    <property type="match status" value="8"/>
</dbReference>
<dbReference type="EMBL" id="JAJADQ010000007">
    <property type="protein sequence ID" value="MCB2378697.1"/>
    <property type="molecule type" value="Genomic_DNA"/>
</dbReference>
<dbReference type="NCBIfam" id="TIGR04183">
    <property type="entry name" value="Por_Secre_tail"/>
    <property type="match status" value="1"/>
</dbReference>
<reference evidence="1" key="1">
    <citation type="submission" date="2021-10" db="EMBL/GenBank/DDBJ databases">
        <authorList>
            <person name="Dean J.D."/>
            <person name="Kim M.K."/>
            <person name="Newey C.N."/>
            <person name="Stoker T.S."/>
            <person name="Thompson D.W."/>
            <person name="Grose J.H."/>
        </authorList>
    </citation>
    <scope>NUCLEOTIDE SEQUENCE</scope>
    <source>
        <strain evidence="1">BT635</strain>
    </source>
</reference>
<dbReference type="SUPFAM" id="SSF101898">
    <property type="entry name" value="NHL repeat"/>
    <property type="match status" value="2"/>
</dbReference>